<organism evidence="2 3">
    <name type="scientific">Nocardia wallacei</name>
    <dbReference type="NCBI Taxonomy" id="480035"/>
    <lineage>
        <taxon>Bacteria</taxon>
        <taxon>Bacillati</taxon>
        <taxon>Actinomycetota</taxon>
        <taxon>Actinomycetes</taxon>
        <taxon>Mycobacteriales</taxon>
        <taxon>Nocardiaceae</taxon>
        <taxon>Nocardia</taxon>
    </lineage>
</organism>
<accession>A0A7G1KP51</accession>
<dbReference type="AlphaFoldDB" id="A0A7G1KP51"/>
<evidence type="ECO:0008006" key="4">
    <source>
        <dbReference type="Google" id="ProtNLM"/>
    </source>
</evidence>
<dbReference type="Proteomes" id="UP000516173">
    <property type="component" value="Chromosome"/>
</dbReference>
<feature type="transmembrane region" description="Helical" evidence="1">
    <location>
        <begin position="91"/>
        <end position="110"/>
    </location>
</feature>
<evidence type="ECO:0000313" key="2">
    <source>
        <dbReference type="EMBL" id="BCK56910.1"/>
    </source>
</evidence>
<dbReference type="EMBL" id="AP023396">
    <property type="protein sequence ID" value="BCK56910.1"/>
    <property type="molecule type" value="Genomic_DNA"/>
</dbReference>
<feature type="transmembrane region" description="Helical" evidence="1">
    <location>
        <begin position="130"/>
        <end position="149"/>
    </location>
</feature>
<dbReference type="Pfam" id="PF14325">
    <property type="entry name" value="DUF4383"/>
    <property type="match status" value="1"/>
</dbReference>
<sequence>MEDVVNAQLSTERRNTLARWSFLQWAVFVVGVAHIAWAIAGWIAEPSFAVGEHAPATPVLGMDYNGWHAVAGLLLFGPALVAALRKPWAAWYCVIAALGGGFGVGFWALFSDHVLMLSFPHHHMDAIEHIVTGVVLLGLVAVQAVRDGGLRSVLGLR</sequence>
<protein>
    <recommendedName>
        <fullName evidence="4">DUF4383 domain-containing protein</fullName>
    </recommendedName>
</protein>
<evidence type="ECO:0000313" key="3">
    <source>
        <dbReference type="Proteomes" id="UP000516173"/>
    </source>
</evidence>
<name>A0A7G1KP51_9NOCA</name>
<gene>
    <name evidence="2" type="ORF">NWFMUON74_46820</name>
</gene>
<proteinExistence type="predicted"/>
<dbReference type="KEGG" id="nwl:NWFMUON74_46820"/>
<feature type="transmembrane region" description="Helical" evidence="1">
    <location>
        <begin position="64"/>
        <end position="84"/>
    </location>
</feature>
<reference evidence="2 3" key="1">
    <citation type="submission" date="2020-08" db="EMBL/GenBank/DDBJ databases">
        <title>Genome Sequencing of Nocardia wallacei strain FMUON74 and assembly.</title>
        <authorList>
            <person name="Toyokawa M."/>
            <person name="Uesaka K."/>
        </authorList>
    </citation>
    <scope>NUCLEOTIDE SEQUENCE [LARGE SCALE GENOMIC DNA]</scope>
    <source>
        <strain evidence="2 3">FMUON74</strain>
    </source>
</reference>
<evidence type="ECO:0000256" key="1">
    <source>
        <dbReference type="SAM" id="Phobius"/>
    </source>
</evidence>
<feature type="transmembrane region" description="Helical" evidence="1">
    <location>
        <begin position="22"/>
        <end position="44"/>
    </location>
</feature>
<keyword evidence="1" id="KW-0812">Transmembrane</keyword>
<keyword evidence="1" id="KW-1133">Transmembrane helix</keyword>
<keyword evidence="1" id="KW-0472">Membrane</keyword>
<keyword evidence="3" id="KW-1185">Reference proteome</keyword>